<protein>
    <submittedName>
        <fullName evidence="1">Uncharacterized protein</fullName>
    </submittedName>
</protein>
<accession>U9UUD7</accession>
<gene>
    <name evidence="1" type="ORF">GLOINDRAFT_90994</name>
</gene>
<name>U9UUD7_RHIID</name>
<organism evidence="1">
    <name type="scientific">Rhizophagus irregularis (strain DAOM 181602 / DAOM 197198 / MUCL 43194)</name>
    <name type="common">Arbuscular mycorrhizal fungus</name>
    <name type="synonym">Glomus intraradices</name>
    <dbReference type="NCBI Taxonomy" id="747089"/>
    <lineage>
        <taxon>Eukaryota</taxon>
        <taxon>Fungi</taxon>
        <taxon>Fungi incertae sedis</taxon>
        <taxon>Mucoromycota</taxon>
        <taxon>Glomeromycotina</taxon>
        <taxon>Glomeromycetes</taxon>
        <taxon>Glomerales</taxon>
        <taxon>Glomeraceae</taxon>
        <taxon>Rhizophagus</taxon>
    </lineage>
</organism>
<dbReference type="AlphaFoldDB" id="U9UUD7"/>
<evidence type="ECO:0000313" key="1">
    <source>
        <dbReference type="EMBL" id="ESA23342.1"/>
    </source>
</evidence>
<dbReference type="EMBL" id="KI274847">
    <property type="protein sequence ID" value="ESA23342.1"/>
    <property type="molecule type" value="Genomic_DNA"/>
</dbReference>
<proteinExistence type="predicted"/>
<reference evidence="1" key="1">
    <citation type="submission" date="2013-07" db="EMBL/GenBank/DDBJ databases">
        <title>The genome of an arbuscular mycorrhizal fungus provides insights into the evolution of the oldest plant symbiosis.</title>
        <authorList>
            <consortium name="DOE Joint Genome Institute"/>
            <person name="Tisserant E."/>
            <person name="Malbreil M."/>
            <person name="Kuo A."/>
            <person name="Kohler A."/>
            <person name="Symeonidi A."/>
            <person name="Balestrini R."/>
            <person name="Charron P."/>
            <person name="Duensing N."/>
            <person name="Frei-dit-Frey N."/>
            <person name="Gianinazzi-Pearson V."/>
            <person name="Gilbert B."/>
            <person name="Handa Y."/>
            <person name="Hijri M."/>
            <person name="Kaul R."/>
            <person name="Kawaguchi M."/>
            <person name="Krajinski F."/>
            <person name="Lammers P."/>
            <person name="Lapierre D."/>
            <person name="Masclaux F.G."/>
            <person name="Murat C."/>
            <person name="Morin E."/>
            <person name="Ndikumana S."/>
            <person name="Pagni M."/>
            <person name="Petitpierre D."/>
            <person name="Requena N."/>
            <person name="Rosikiewicz P."/>
            <person name="Riley R."/>
            <person name="Saito K."/>
            <person name="San Clemente H."/>
            <person name="Shapiro H."/>
            <person name="van Tuinen D."/>
            <person name="Becard G."/>
            <person name="Bonfante P."/>
            <person name="Paszkowski U."/>
            <person name="Shachar-Hill Y."/>
            <person name="Young J.P."/>
            <person name="Sanders I.R."/>
            <person name="Henrissat B."/>
            <person name="Rensing S.A."/>
            <person name="Grigoriev I.V."/>
            <person name="Corradi N."/>
            <person name="Roux C."/>
            <person name="Martin F."/>
        </authorList>
    </citation>
    <scope>NUCLEOTIDE SEQUENCE</scope>
    <source>
        <strain evidence="1">DAOM 197198</strain>
    </source>
</reference>
<dbReference type="HOGENOM" id="CLU_1928678_0_0_1"/>
<sequence length="131" mass="15543">MHSTGRNYILIRTTWHGVQSYLYNIQQSLNSTNHNARLAKLSNIKLIKQIYVQKRKLISILNKNFKRFIYKGKKDFVQQPISIDHMRIAILLFIHHEVDRSIRLVQKYVEFIFVDLLLKYKGSKLCGHSSK</sequence>